<reference evidence="2" key="1">
    <citation type="submission" date="2018-10" db="EMBL/GenBank/DDBJ databases">
        <title>Hidden diversity of soil giant viruses.</title>
        <authorList>
            <person name="Schulz F."/>
            <person name="Alteio L."/>
            <person name="Goudeau D."/>
            <person name="Ryan E.M."/>
            <person name="Malmstrom R.R."/>
            <person name="Blanchard J."/>
            <person name="Woyke T."/>
        </authorList>
    </citation>
    <scope>NUCLEOTIDE SEQUENCE</scope>
    <source>
        <strain evidence="2">EDV1</strain>
    </source>
</reference>
<dbReference type="InterPro" id="IPR009091">
    <property type="entry name" value="RCC1/BLIP-II"/>
</dbReference>
<dbReference type="InterPro" id="IPR000408">
    <property type="entry name" value="Reg_chr_condens"/>
</dbReference>
<dbReference type="Gene3D" id="2.130.10.30">
    <property type="entry name" value="Regulator of chromosome condensation 1/beta-lactamase-inhibitor protein II"/>
    <property type="match status" value="2"/>
</dbReference>
<sequence length="434" mass="48447">MDDNKILHTIPKDLLMIIISYDPVLIFNLPESSYTKYDWYALIKNNFSLTYSKGTTTNNDMMKTYIWNCIKDDLNCDISAGSNHIIIKKTNGELMSCGRNDRNQLGYKTNQTNQLYFGKINALSKNMLISQVNCGTCHTIIKLDSGKLLGIGFHVALGCEDSGHNDQFRKIPNVPKNISQIICGSDYTFILLTDGTLIACGLNSNGRLGCGKKEYITQFTKIDNIPENIVEVACGHSHTIIRLIDGTLMSTGNNLYGQLGHNDKKYRNKFEEIKDIPKNIVQVACGIYHTIIRLTDGTLMGCGGNNYGELGLLKLSHVTTFVQIENIPKNIVEVACGYYYSIIRLTDGTLMSCGENMYGELGHGDNKSRNAFTIIEDIPKNIIQLMCKGQYTLIRLTDDTIMCCGSNQFGQFGNNSSTSKNKFVKVFNINTIKN</sequence>
<protein>
    <submittedName>
        <fullName evidence="2">Hect e3 ubiquitin</fullName>
    </submittedName>
</protein>
<dbReference type="InterPro" id="IPR051625">
    <property type="entry name" value="Signaling_Regulatory_Domain"/>
</dbReference>
<keyword evidence="1" id="KW-0677">Repeat</keyword>
<dbReference type="PANTHER" id="PTHR22872">
    <property type="entry name" value="BTK-BINDING PROTEIN-RELATED"/>
    <property type="match status" value="1"/>
</dbReference>
<accession>A0A3G4ZT67</accession>
<dbReference type="PROSITE" id="PS50012">
    <property type="entry name" value="RCC1_3"/>
    <property type="match status" value="5"/>
</dbReference>
<gene>
    <name evidence="2" type="ORF">Edafosvirus4_62</name>
</gene>
<dbReference type="Pfam" id="PF13540">
    <property type="entry name" value="RCC1_2"/>
    <property type="match status" value="5"/>
</dbReference>
<dbReference type="PRINTS" id="PR00633">
    <property type="entry name" value="RCCNDNSATION"/>
</dbReference>
<organism evidence="2">
    <name type="scientific">Edafosvirus sp</name>
    <dbReference type="NCBI Taxonomy" id="2487765"/>
    <lineage>
        <taxon>Viruses</taxon>
        <taxon>Varidnaviria</taxon>
        <taxon>Bamfordvirae</taxon>
        <taxon>Nucleocytoviricota</taxon>
        <taxon>Megaviricetes</taxon>
        <taxon>Imitervirales</taxon>
        <taxon>Mimiviridae</taxon>
        <taxon>Klosneuvirinae</taxon>
    </lineage>
</organism>
<evidence type="ECO:0000256" key="1">
    <source>
        <dbReference type="ARBA" id="ARBA00022737"/>
    </source>
</evidence>
<proteinExistence type="predicted"/>
<dbReference type="EMBL" id="MK072069">
    <property type="protein sequence ID" value="AYV78078.1"/>
    <property type="molecule type" value="Genomic_DNA"/>
</dbReference>
<dbReference type="SUPFAM" id="SSF50985">
    <property type="entry name" value="RCC1/BLIP-II"/>
    <property type="match status" value="2"/>
</dbReference>
<evidence type="ECO:0000313" key="2">
    <source>
        <dbReference type="EMBL" id="AYV78078.1"/>
    </source>
</evidence>
<name>A0A3G4ZT67_9VIRU</name>